<accession>A0ACA9RJ51</accession>
<protein>
    <submittedName>
        <fullName evidence="1">8268_t:CDS:1</fullName>
    </submittedName>
</protein>
<proteinExistence type="predicted"/>
<gene>
    <name evidence="1" type="ORF">RPERSI_LOCUS19768</name>
</gene>
<comment type="caution">
    <text evidence="1">The sequence shown here is derived from an EMBL/GenBank/DDBJ whole genome shotgun (WGS) entry which is preliminary data.</text>
</comment>
<evidence type="ECO:0000313" key="1">
    <source>
        <dbReference type="EMBL" id="CAG8794456.1"/>
    </source>
</evidence>
<name>A0ACA9RJ51_9GLOM</name>
<feature type="non-terminal residue" evidence="1">
    <location>
        <position position="216"/>
    </location>
</feature>
<reference evidence="1" key="1">
    <citation type="submission" date="2021-06" db="EMBL/GenBank/DDBJ databases">
        <authorList>
            <person name="Kallberg Y."/>
            <person name="Tangrot J."/>
            <person name="Rosling A."/>
        </authorList>
    </citation>
    <scope>NUCLEOTIDE SEQUENCE</scope>
    <source>
        <strain evidence="1">MA461A</strain>
    </source>
</reference>
<organism evidence="1 2">
    <name type="scientific">Racocetra persica</name>
    <dbReference type="NCBI Taxonomy" id="160502"/>
    <lineage>
        <taxon>Eukaryota</taxon>
        <taxon>Fungi</taxon>
        <taxon>Fungi incertae sedis</taxon>
        <taxon>Mucoromycota</taxon>
        <taxon>Glomeromycotina</taxon>
        <taxon>Glomeromycetes</taxon>
        <taxon>Diversisporales</taxon>
        <taxon>Gigasporaceae</taxon>
        <taxon>Racocetra</taxon>
    </lineage>
</organism>
<keyword evidence="2" id="KW-1185">Reference proteome</keyword>
<sequence length="216" mass="24846">MTINKYNISSGPTHDDITYASIARAFDLQLNYHQPTMDRMKEFIKNTPQLKVFRNEPKEVMEASKRMTLFPQPSLVVYPNEKLWVPIVIVNNNVHILPGIPSLFRGLLSGYRKYLKGRGKIFVRRFIKTYQPESFIAPILTKYQEKLKDFGIKIGSYPKLTRDKAWVVVSLLARETSPQVVEKIEQAAKEIAEKIDGLIIEDSEGEITGFEKTNKI</sequence>
<evidence type="ECO:0000313" key="2">
    <source>
        <dbReference type="Proteomes" id="UP000789920"/>
    </source>
</evidence>
<dbReference type="Proteomes" id="UP000789920">
    <property type="component" value="Unassembled WGS sequence"/>
</dbReference>
<dbReference type="EMBL" id="CAJVQC010054668">
    <property type="protein sequence ID" value="CAG8794456.1"/>
    <property type="molecule type" value="Genomic_DNA"/>
</dbReference>